<dbReference type="Proteomes" id="UP000663828">
    <property type="component" value="Unassembled WGS sequence"/>
</dbReference>
<comment type="caution">
    <text evidence="2">The sequence shown here is derived from an EMBL/GenBank/DDBJ whole genome shotgun (WGS) entry which is preliminary data.</text>
</comment>
<accession>A0A813W8F9</accession>
<evidence type="ECO:0000313" key="3">
    <source>
        <dbReference type="Proteomes" id="UP000663828"/>
    </source>
</evidence>
<dbReference type="AlphaFoldDB" id="A0A813W8F9"/>
<gene>
    <name evidence="2" type="ORF">XAT740_LOCUS5642</name>
</gene>
<reference evidence="2" key="1">
    <citation type="submission" date="2021-02" db="EMBL/GenBank/DDBJ databases">
        <authorList>
            <person name="Nowell W R."/>
        </authorList>
    </citation>
    <scope>NUCLEOTIDE SEQUENCE</scope>
</reference>
<sequence length="110" mass="12860">MSNVTNKRFNLSTYLLFILLLLLTYHFLCIRSFVIFDDDQLQNQLDSIRQGVIQQMTTDAWINSDDSSSTNIPEFQIALERRFCCMSPISGRKRFTRNLATQSLLDFLIK</sequence>
<proteinExistence type="predicted"/>
<keyword evidence="1" id="KW-0472">Membrane</keyword>
<organism evidence="2 3">
    <name type="scientific">Adineta ricciae</name>
    <name type="common">Rotifer</name>
    <dbReference type="NCBI Taxonomy" id="249248"/>
    <lineage>
        <taxon>Eukaryota</taxon>
        <taxon>Metazoa</taxon>
        <taxon>Spiralia</taxon>
        <taxon>Gnathifera</taxon>
        <taxon>Rotifera</taxon>
        <taxon>Eurotatoria</taxon>
        <taxon>Bdelloidea</taxon>
        <taxon>Adinetida</taxon>
        <taxon>Adinetidae</taxon>
        <taxon>Adineta</taxon>
    </lineage>
</organism>
<evidence type="ECO:0000313" key="2">
    <source>
        <dbReference type="EMBL" id="CAF0854204.1"/>
    </source>
</evidence>
<keyword evidence="1" id="KW-1133">Transmembrane helix</keyword>
<feature type="transmembrane region" description="Helical" evidence="1">
    <location>
        <begin position="12"/>
        <end position="34"/>
    </location>
</feature>
<evidence type="ECO:0000256" key="1">
    <source>
        <dbReference type="SAM" id="Phobius"/>
    </source>
</evidence>
<name>A0A813W8F9_ADIRI</name>
<keyword evidence="3" id="KW-1185">Reference proteome</keyword>
<keyword evidence="1" id="KW-0812">Transmembrane</keyword>
<protein>
    <submittedName>
        <fullName evidence="2">Uncharacterized protein</fullName>
    </submittedName>
</protein>
<dbReference type="EMBL" id="CAJNOR010000246">
    <property type="protein sequence ID" value="CAF0854204.1"/>
    <property type="molecule type" value="Genomic_DNA"/>
</dbReference>